<accession>A0A1Q8QWY7</accession>
<dbReference type="STRING" id="1888891.DSOL_2339"/>
<dbReference type="Pfam" id="PF04122">
    <property type="entry name" value="CW_binding_2"/>
    <property type="match status" value="1"/>
</dbReference>
<dbReference type="Proteomes" id="UP000186102">
    <property type="component" value="Unassembled WGS sequence"/>
</dbReference>
<dbReference type="AlphaFoldDB" id="A0A1Q8QWY7"/>
<dbReference type="InterPro" id="IPR007253">
    <property type="entry name" value="Cell_wall-bd_2"/>
</dbReference>
<dbReference type="EMBL" id="MLBF01000014">
    <property type="protein sequence ID" value="OLN31843.1"/>
    <property type="molecule type" value="Genomic_DNA"/>
</dbReference>
<proteinExistence type="predicted"/>
<comment type="caution">
    <text evidence="1">The sequence shown here is derived from an EMBL/GenBank/DDBJ whole genome shotgun (WGS) entry which is preliminary data.</text>
</comment>
<evidence type="ECO:0000313" key="1">
    <source>
        <dbReference type="EMBL" id="OLN31843.1"/>
    </source>
</evidence>
<protein>
    <submittedName>
        <fullName evidence="1">N-acetylmuramoyl-L-alanine amidase</fullName>
    </submittedName>
</protein>
<name>A0A1Q8QWY7_9FIRM</name>
<keyword evidence="2" id="KW-1185">Reference proteome</keyword>
<reference evidence="1 2" key="1">
    <citation type="submission" date="2016-09" db="EMBL/GenBank/DDBJ databases">
        <title>Complete genome of Desulfosporosinus sp. OL.</title>
        <authorList>
            <person name="Mardanov A."/>
            <person name="Beletsky A."/>
            <person name="Panova A."/>
            <person name="Karnachuk O."/>
            <person name="Ravin N."/>
        </authorList>
    </citation>
    <scope>NUCLEOTIDE SEQUENCE [LARGE SCALE GENOMIC DNA]</scope>
    <source>
        <strain evidence="1 2">OL</strain>
    </source>
</reference>
<organism evidence="1 2">
    <name type="scientific">Desulfosporosinus metallidurans</name>
    <dbReference type="NCBI Taxonomy" id="1888891"/>
    <lineage>
        <taxon>Bacteria</taxon>
        <taxon>Bacillati</taxon>
        <taxon>Bacillota</taxon>
        <taxon>Clostridia</taxon>
        <taxon>Eubacteriales</taxon>
        <taxon>Desulfitobacteriaceae</taxon>
        <taxon>Desulfosporosinus</taxon>
    </lineage>
</organism>
<evidence type="ECO:0000313" key="2">
    <source>
        <dbReference type="Proteomes" id="UP000186102"/>
    </source>
</evidence>
<gene>
    <name evidence="1" type="ORF">DSOL_2339</name>
</gene>
<sequence>MKIAGADRYETSLAVAKYFNLSGQSVCIATGNNFPDALAGSVYAENHNASIILADGSLSDQVMNYLKAKMTGATLFGGEAVVSKDIEQQLGQLIGK</sequence>